<evidence type="ECO:0000313" key="2">
    <source>
        <dbReference type="EMBL" id="VAX40022.1"/>
    </source>
</evidence>
<accession>A0A3B1DH41</accession>
<keyword evidence="1" id="KW-0812">Transmembrane</keyword>
<keyword evidence="1" id="KW-1133">Transmembrane helix</keyword>
<keyword evidence="1" id="KW-0472">Membrane</keyword>
<organism evidence="2">
    <name type="scientific">hydrothermal vent metagenome</name>
    <dbReference type="NCBI Taxonomy" id="652676"/>
    <lineage>
        <taxon>unclassified sequences</taxon>
        <taxon>metagenomes</taxon>
        <taxon>ecological metagenomes</taxon>
    </lineage>
</organism>
<feature type="transmembrane region" description="Helical" evidence="1">
    <location>
        <begin position="117"/>
        <end position="138"/>
    </location>
</feature>
<dbReference type="GO" id="GO:0005548">
    <property type="term" value="F:phospholipid transporter activity"/>
    <property type="evidence" value="ECO:0007669"/>
    <property type="project" value="TreeGrafter"/>
</dbReference>
<protein>
    <recommendedName>
        <fullName evidence="3">Phospholipid ABC transporter permease protein MlaE</fullName>
    </recommendedName>
</protein>
<feature type="transmembrane region" description="Helical" evidence="1">
    <location>
        <begin position="183"/>
        <end position="204"/>
    </location>
</feature>
<feature type="transmembrane region" description="Helical" evidence="1">
    <location>
        <begin position="216"/>
        <end position="235"/>
    </location>
</feature>
<feature type="transmembrane region" description="Helical" evidence="1">
    <location>
        <begin position="74"/>
        <end position="96"/>
    </location>
</feature>
<evidence type="ECO:0008006" key="3">
    <source>
        <dbReference type="Google" id="ProtNLM"/>
    </source>
</evidence>
<proteinExistence type="predicted"/>
<reference evidence="2" key="1">
    <citation type="submission" date="2018-06" db="EMBL/GenBank/DDBJ databases">
        <authorList>
            <person name="Zhirakovskaya E."/>
        </authorList>
    </citation>
    <scope>NUCLEOTIDE SEQUENCE</scope>
</reference>
<dbReference type="Pfam" id="PF02405">
    <property type="entry name" value="MlaE"/>
    <property type="match status" value="1"/>
</dbReference>
<evidence type="ECO:0000256" key="1">
    <source>
        <dbReference type="SAM" id="Phobius"/>
    </source>
</evidence>
<dbReference type="PANTHER" id="PTHR30188">
    <property type="entry name" value="ABC TRANSPORTER PERMEASE PROTEIN-RELATED"/>
    <property type="match status" value="1"/>
</dbReference>
<dbReference type="GO" id="GO:0043190">
    <property type="term" value="C:ATP-binding cassette (ABC) transporter complex"/>
    <property type="evidence" value="ECO:0007669"/>
    <property type="project" value="InterPro"/>
</dbReference>
<feature type="transmembrane region" description="Helical" evidence="1">
    <location>
        <begin position="256"/>
        <end position="277"/>
    </location>
</feature>
<sequence>MTTQHDPSSTGSRLLRPVERLGAGLLGLLDHIGHAVNLGLETVGWLCQGMSVKRAKRGVPSIIVQLVRVGVRSIFIVSLVSGCVGLILALQLAPPLDQFGSRDLIANIVGVAILRELGPLMGAIVLTGFAGAAIAAELGTMVVSEEIEALEAHALNPVRFLVVPRVAATILAMTVLGVISDLVAIACAMGVAVAVLGIPGTVFMDNLLFQVSMTDFLTGIVKATIFGMLIGLIACTNGLKVSGGAAGVGNATTRTVVQCIVAIVIADLVFTAIFYAFGLF</sequence>
<dbReference type="EMBL" id="UOGK01000322">
    <property type="protein sequence ID" value="VAX40022.1"/>
    <property type="molecule type" value="Genomic_DNA"/>
</dbReference>
<dbReference type="InterPro" id="IPR030802">
    <property type="entry name" value="Permease_MalE"/>
</dbReference>
<name>A0A3B1DH41_9ZZZZ</name>
<gene>
    <name evidence="2" type="ORF">MNBD_PLANCTO03-1274</name>
</gene>
<dbReference type="AlphaFoldDB" id="A0A3B1DH41"/>